<sequence>MGNEDPCAAVPAEQKADVQKAIDMVLAEHSKKNKSPSGEAWHCSALMSHSIEGSVVTVGMAICSGMECSMVNGVSVDIASGQVKFPAQKKGFF</sequence>
<accession>A0A7S1IPD1</accession>
<name>A0A7S1IPD1_9EUGL</name>
<dbReference type="EMBL" id="HBGA01079297">
    <property type="protein sequence ID" value="CAD9018483.1"/>
    <property type="molecule type" value="Transcribed_RNA"/>
</dbReference>
<proteinExistence type="predicted"/>
<evidence type="ECO:0000313" key="1">
    <source>
        <dbReference type="EMBL" id="CAD9018483.1"/>
    </source>
</evidence>
<dbReference type="AlphaFoldDB" id="A0A7S1IPD1"/>
<gene>
    <name evidence="1" type="ORF">EGYM00392_LOCUS29594</name>
</gene>
<protein>
    <submittedName>
        <fullName evidence="1">Uncharacterized protein</fullName>
    </submittedName>
</protein>
<reference evidence="1" key="1">
    <citation type="submission" date="2021-01" db="EMBL/GenBank/DDBJ databases">
        <authorList>
            <person name="Corre E."/>
            <person name="Pelletier E."/>
            <person name="Niang G."/>
            <person name="Scheremetjew M."/>
            <person name="Finn R."/>
            <person name="Kale V."/>
            <person name="Holt S."/>
            <person name="Cochrane G."/>
            <person name="Meng A."/>
            <person name="Brown T."/>
            <person name="Cohen L."/>
        </authorList>
    </citation>
    <scope>NUCLEOTIDE SEQUENCE</scope>
    <source>
        <strain evidence="1">NIES-381</strain>
    </source>
</reference>
<organism evidence="1">
    <name type="scientific">Eutreptiella gymnastica</name>
    <dbReference type="NCBI Taxonomy" id="73025"/>
    <lineage>
        <taxon>Eukaryota</taxon>
        <taxon>Discoba</taxon>
        <taxon>Euglenozoa</taxon>
        <taxon>Euglenida</taxon>
        <taxon>Spirocuta</taxon>
        <taxon>Euglenophyceae</taxon>
        <taxon>Eutreptiales</taxon>
        <taxon>Eutreptiaceae</taxon>
        <taxon>Eutreptiella</taxon>
    </lineage>
</organism>